<dbReference type="EMBL" id="JARGDH010000003">
    <property type="protein sequence ID" value="KAL0274047.1"/>
    <property type="molecule type" value="Genomic_DNA"/>
</dbReference>
<proteinExistence type="inferred from homology"/>
<dbReference type="Pfam" id="PF03097">
    <property type="entry name" value="BRO1"/>
    <property type="match status" value="1"/>
</dbReference>
<dbReference type="InterPro" id="IPR004328">
    <property type="entry name" value="BRO1_dom"/>
</dbReference>
<name>A0AAW2HVM5_9NEOP</name>
<dbReference type="SMART" id="SM01041">
    <property type="entry name" value="BRO1"/>
    <property type="match status" value="1"/>
</dbReference>
<protein>
    <recommendedName>
        <fullName evidence="2">BRO1 domain-containing protein</fullName>
    </recommendedName>
</protein>
<sequence>MSHWFHRNVLKATTVVRYEDIFSGDYNRTKLASDLKKARDKLLELIPDASQCIDAVNTALIAYLALMTGFFMDYKVSGRKIRYLVQYKWTHSLLGQTPQTQRDAAFDMANMCIDVAIWYMKHASLVASKKSVTMEDAKEIHTSLRRAAGVFKMVQKDLLPIAEQGVTGGDLDPKILNAYFHQCTAEAQEVTVARAIEMQHNSNLISCLANETSKMFDIAARSLSGLDKNISEQWILYLHIKKCIYQAYAYCYHGKNLLEGDLCGEAIRSLKESQDWYEKALSLCKPYSKVKGPAKPVKPDGHSFFTKVNSSVKLMLEKCERENGFIYHQKVPVETPELPSKATYGLANPEEYNLPAPAPIWAASFPDEPDAAMNQTGPAEPALANAGLNKKEKDLPAVVETASYCNGPSPQNDSGCVMQ</sequence>
<dbReference type="Gene3D" id="1.25.40.280">
    <property type="entry name" value="alix/aip1 like domains"/>
    <property type="match status" value="1"/>
</dbReference>
<dbReference type="PANTHER" id="PTHR23032">
    <property type="entry name" value="BRO1 DOMAIN-CONTAINING PROTEIN BROX"/>
    <property type="match status" value="1"/>
</dbReference>
<comment type="caution">
    <text evidence="3">The sequence shown here is derived from an EMBL/GenBank/DDBJ whole genome shotgun (WGS) entry which is preliminary data.</text>
</comment>
<evidence type="ECO:0000313" key="3">
    <source>
        <dbReference type="EMBL" id="KAL0274047.1"/>
    </source>
</evidence>
<accession>A0AAW2HVM5</accession>
<feature type="domain" description="BRO1" evidence="2">
    <location>
        <begin position="1"/>
        <end position="419"/>
    </location>
</feature>
<organism evidence="3">
    <name type="scientific">Menopon gallinae</name>
    <name type="common">poultry shaft louse</name>
    <dbReference type="NCBI Taxonomy" id="328185"/>
    <lineage>
        <taxon>Eukaryota</taxon>
        <taxon>Metazoa</taxon>
        <taxon>Ecdysozoa</taxon>
        <taxon>Arthropoda</taxon>
        <taxon>Hexapoda</taxon>
        <taxon>Insecta</taxon>
        <taxon>Pterygota</taxon>
        <taxon>Neoptera</taxon>
        <taxon>Paraneoptera</taxon>
        <taxon>Psocodea</taxon>
        <taxon>Troctomorpha</taxon>
        <taxon>Phthiraptera</taxon>
        <taxon>Amblycera</taxon>
        <taxon>Menoponidae</taxon>
        <taxon>Menopon</taxon>
    </lineage>
</organism>
<comment type="similarity">
    <text evidence="1">Belongs to the BROX family.</text>
</comment>
<dbReference type="AlphaFoldDB" id="A0AAW2HVM5"/>
<evidence type="ECO:0000256" key="1">
    <source>
        <dbReference type="ARBA" id="ARBA00008901"/>
    </source>
</evidence>
<reference evidence="3" key="1">
    <citation type="journal article" date="2024" name="Gigascience">
        <title>Chromosome-level genome of the poultry shaft louse Menopon gallinae provides insight into the host-switching and adaptive evolution of parasitic lice.</title>
        <authorList>
            <person name="Xu Y."/>
            <person name="Ma L."/>
            <person name="Liu S."/>
            <person name="Liang Y."/>
            <person name="Liu Q."/>
            <person name="He Z."/>
            <person name="Tian L."/>
            <person name="Duan Y."/>
            <person name="Cai W."/>
            <person name="Li H."/>
            <person name="Song F."/>
        </authorList>
    </citation>
    <scope>NUCLEOTIDE SEQUENCE</scope>
    <source>
        <strain evidence="3">Cailab_2023a</strain>
    </source>
</reference>
<dbReference type="PROSITE" id="PS51180">
    <property type="entry name" value="BRO1"/>
    <property type="match status" value="1"/>
</dbReference>
<dbReference type="InterPro" id="IPR038898">
    <property type="entry name" value="BROX"/>
</dbReference>
<dbReference type="PANTHER" id="PTHR23032:SF13">
    <property type="entry name" value="BRO1 DOMAIN-CONTAINING PROTEIN BROX"/>
    <property type="match status" value="1"/>
</dbReference>
<dbReference type="InterPro" id="IPR038499">
    <property type="entry name" value="BRO1_sf"/>
</dbReference>
<evidence type="ECO:0000259" key="2">
    <source>
        <dbReference type="PROSITE" id="PS51180"/>
    </source>
</evidence>
<gene>
    <name evidence="3" type="ORF">PYX00_006572</name>
</gene>